<keyword evidence="2 5" id="KW-0378">Hydrolase</keyword>
<dbReference type="KEGG" id="aaxa:NCTC10138_00484"/>
<keyword evidence="6" id="KW-1185">Reference proteome</keyword>
<dbReference type="PANTHER" id="PTHR33607:SF2">
    <property type="entry name" value="ENDONUCLEASE-1"/>
    <property type="match status" value="1"/>
</dbReference>
<name>A0A449BCG9_HAPAX</name>
<dbReference type="EC" id="3.1.-.-" evidence="5"/>
<keyword evidence="1" id="KW-0540">Nuclease</keyword>
<evidence type="ECO:0000256" key="4">
    <source>
        <dbReference type="SAM" id="SignalP"/>
    </source>
</evidence>
<feature type="region of interest" description="Disordered" evidence="3">
    <location>
        <begin position="264"/>
        <end position="299"/>
    </location>
</feature>
<dbReference type="EMBL" id="LR215048">
    <property type="protein sequence ID" value="VEU80128.1"/>
    <property type="molecule type" value="Genomic_DNA"/>
</dbReference>
<proteinExistence type="predicted"/>
<protein>
    <submittedName>
        <fullName evidence="5">Extracellular ribonuclease</fullName>
        <ecNumber evidence="5">3.1.-.-</ecNumber>
    </submittedName>
</protein>
<evidence type="ECO:0000313" key="6">
    <source>
        <dbReference type="Proteomes" id="UP000289841"/>
    </source>
</evidence>
<dbReference type="SUPFAM" id="SSF54060">
    <property type="entry name" value="His-Me finger endonucleases"/>
    <property type="match status" value="1"/>
</dbReference>
<dbReference type="STRING" id="1278311.GCA_000428705_00890"/>
<dbReference type="OrthoDB" id="9801679at2"/>
<feature type="signal peptide" evidence="4">
    <location>
        <begin position="1"/>
        <end position="21"/>
    </location>
</feature>
<dbReference type="RefSeq" id="WP_052590128.1">
    <property type="nucleotide sequence ID" value="NZ_LR215048.1"/>
</dbReference>
<dbReference type="InterPro" id="IPR044925">
    <property type="entry name" value="His-Me_finger_sf"/>
</dbReference>
<accession>A0A449BCG9</accession>
<sequence length="422" mass="48068">MKKIFYLLLLITTSIILVSCAKEPSKTYTIKVYDNDSLINNYFIEHGESLDKEEFDTLITSENFKYWSTSKDGVKYTFELPITSDLELYSVYESVLPPTPINKIRITLIIDSKQSTFELDKDSLLTEEILTSKYTGSKTIKHWSATNNGTKYMFPISVTTDLTFYAVFETNSIPDPTPEPTEPIDLGTYYKSVKGLNGDSLKNGLNKVIGTAKATSYDQVKAVLVRADLVYGSTNRLHLIYDSKETHNKWDNAATWNREHVWPQSKLNGAPKGESHNLRASDVKTNSNRGNDPFAEGSGDYGKRVSGGYFPGDEHKGDVARIVMYMIVRYPQLNFGNSIGSKEMFLRWHKEDAVSNFEKQRNDVIHDMQGNRNPFIDHPEFADMIWGSKVTKTSIINNTNKVLINLISTEILFFEEKRNYIQ</sequence>
<organism evidence="5 6">
    <name type="scientific">Haploplasma axanthum</name>
    <name type="common">Acholeplasma axanthum</name>
    <dbReference type="NCBI Taxonomy" id="29552"/>
    <lineage>
        <taxon>Bacteria</taxon>
        <taxon>Bacillati</taxon>
        <taxon>Mycoplasmatota</taxon>
        <taxon>Mollicutes</taxon>
        <taxon>Acholeplasmatales</taxon>
        <taxon>Acholeplasmataceae</taxon>
        <taxon>Haploplasma</taxon>
    </lineage>
</organism>
<evidence type="ECO:0000256" key="2">
    <source>
        <dbReference type="ARBA" id="ARBA00022801"/>
    </source>
</evidence>
<evidence type="ECO:0000313" key="5">
    <source>
        <dbReference type="EMBL" id="VEU80128.1"/>
    </source>
</evidence>
<dbReference type="GO" id="GO:0004518">
    <property type="term" value="F:nuclease activity"/>
    <property type="evidence" value="ECO:0007669"/>
    <property type="project" value="UniProtKB-KW"/>
</dbReference>
<evidence type="ECO:0000256" key="3">
    <source>
        <dbReference type="SAM" id="MobiDB-lite"/>
    </source>
</evidence>
<dbReference type="InterPro" id="IPR007346">
    <property type="entry name" value="Endonuclease-I"/>
</dbReference>
<dbReference type="Pfam" id="PF04231">
    <property type="entry name" value="Endonuclease_1"/>
    <property type="match status" value="1"/>
</dbReference>
<dbReference type="GO" id="GO:0016787">
    <property type="term" value="F:hydrolase activity"/>
    <property type="evidence" value="ECO:0007669"/>
    <property type="project" value="UniProtKB-KW"/>
</dbReference>
<dbReference type="AlphaFoldDB" id="A0A449BCG9"/>
<feature type="chain" id="PRO_5019320928" evidence="4">
    <location>
        <begin position="22"/>
        <end position="422"/>
    </location>
</feature>
<dbReference type="Proteomes" id="UP000289841">
    <property type="component" value="Chromosome"/>
</dbReference>
<feature type="compositionally biased region" description="Basic and acidic residues" evidence="3">
    <location>
        <begin position="273"/>
        <end position="282"/>
    </location>
</feature>
<dbReference type="PROSITE" id="PS51257">
    <property type="entry name" value="PROKAR_LIPOPROTEIN"/>
    <property type="match status" value="1"/>
</dbReference>
<evidence type="ECO:0000256" key="1">
    <source>
        <dbReference type="ARBA" id="ARBA00022722"/>
    </source>
</evidence>
<gene>
    <name evidence="5" type="primary">bsn_2</name>
    <name evidence="5" type="ORF">NCTC10138_00484</name>
</gene>
<reference evidence="5 6" key="1">
    <citation type="submission" date="2019-01" db="EMBL/GenBank/DDBJ databases">
        <authorList>
            <consortium name="Pathogen Informatics"/>
        </authorList>
    </citation>
    <scope>NUCLEOTIDE SEQUENCE [LARGE SCALE GENOMIC DNA]</scope>
    <source>
        <strain evidence="5 6">NCTC10138</strain>
    </source>
</reference>
<dbReference type="PANTHER" id="PTHR33607">
    <property type="entry name" value="ENDONUCLEASE-1"/>
    <property type="match status" value="1"/>
</dbReference>
<keyword evidence="4" id="KW-0732">Signal</keyword>